<proteinExistence type="predicted"/>
<protein>
    <recommendedName>
        <fullName evidence="4">Transmembrane protein</fullName>
    </recommendedName>
</protein>
<feature type="transmembrane region" description="Helical" evidence="1">
    <location>
        <begin position="42"/>
        <end position="61"/>
    </location>
</feature>
<evidence type="ECO:0008006" key="4">
    <source>
        <dbReference type="Google" id="ProtNLM"/>
    </source>
</evidence>
<dbReference type="AlphaFoldDB" id="A0AAE0GJ50"/>
<reference evidence="2 3" key="1">
    <citation type="journal article" date="2015" name="Genome Biol. Evol.">
        <title>Comparative Genomics of a Bacterivorous Green Alga Reveals Evolutionary Causalities and Consequences of Phago-Mixotrophic Mode of Nutrition.</title>
        <authorList>
            <person name="Burns J.A."/>
            <person name="Paasch A."/>
            <person name="Narechania A."/>
            <person name="Kim E."/>
        </authorList>
    </citation>
    <scope>NUCLEOTIDE SEQUENCE [LARGE SCALE GENOMIC DNA]</scope>
    <source>
        <strain evidence="2 3">PLY_AMNH</strain>
    </source>
</reference>
<accession>A0AAE0GJ50</accession>
<keyword evidence="1" id="KW-0812">Transmembrane</keyword>
<evidence type="ECO:0000313" key="3">
    <source>
        <dbReference type="Proteomes" id="UP001190700"/>
    </source>
</evidence>
<dbReference type="Proteomes" id="UP001190700">
    <property type="component" value="Unassembled WGS sequence"/>
</dbReference>
<comment type="caution">
    <text evidence="2">The sequence shown here is derived from an EMBL/GenBank/DDBJ whole genome shotgun (WGS) entry which is preliminary data.</text>
</comment>
<dbReference type="EMBL" id="LGRX02005185">
    <property type="protein sequence ID" value="KAK3278996.1"/>
    <property type="molecule type" value="Genomic_DNA"/>
</dbReference>
<name>A0AAE0GJ50_9CHLO</name>
<keyword evidence="1" id="KW-0472">Membrane</keyword>
<feature type="transmembrane region" description="Helical" evidence="1">
    <location>
        <begin position="169"/>
        <end position="187"/>
    </location>
</feature>
<gene>
    <name evidence="2" type="ORF">CYMTET_13101</name>
</gene>
<evidence type="ECO:0000313" key="2">
    <source>
        <dbReference type="EMBL" id="KAK3278996.1"/>
    </source>
</evidence>
<keyword evidence="3" id="KW-1185">Reference proteome</keyword>
<organism evidence="2 3">
    <name type="scientific">Cymbomonas tetramitiformis</name>
    <dbReference type="NCBI Taxonomy" id="36881"/>
    <lineage>
        <taxon>Eukaryota</taxon>
        <taxon>Viridiplantae</taxon>
        <taxon>Chlorophyta</taxon>
        <taxon>Pyramimonadophyceae</taxon>
        <taxon>Pyramimonadales</taxon>
        <taxon>Pyramimonadaceae</taxon>
        <taxon>Cymbomonas</taxon>
    </lineage>
</organism>
<evidence type="ECO:0000256" key="1">
    <source>
        <dbReference type="SAM" id="Phobius"/>
    </source>
</evidence>
<keyword evidence="1" id="KW-1133">Transmembrane helix</keyword>
<sequence length="273" mass="29929">MRIHPEASEGRSSSDSVLDQDLTGLWRGPITSSSDSFERTRLAVIGVSFSVLFILLSVFGFHQLSGTGLYSAPPEDTLELLLLPDELCITSESRSNVEGIRELDADDSEIEFATPNLANCSELEAEVAVARSLLYYFGEGSDITLVTLHHNEDTDNERTQRWLSTADRYMAVLPPVVLTVFTLGLLAPSQRKYKFLGAPSGLTVTPQGGAMAYRGAAAALFILTLRRALNTFASSYFDVFCGTETRAPIRPVGQRVYSDQQRNLLLSGIRARV</sequence>